<dbReference type="InterPro" id="IPR035906">
    <property type="entry name" value="MetI-like_sf"/>
</dbReference>
<evidence type="ECO:0000256" key="1">
    <source>
        <dbReference type="ARBA" id="ARBA00004651"/>
    </source>
</evidence>
<evidence type="ECO:0000313" key="9">
    <source>
        <dbReference type="EMBL" id="XDI05752.1"/>
    </source>
</evidence>
<keyword evidence="2 7" id="KW-0813">Transport</keyword>
<proteinExistence type="inferred from homology"/>
<evidence type="ECO:0000256" key="5">
    <source>
        <dbReference type="ARBA" id="ARBA00022989"/>
    </source>
</evidence>
<feature type="transmembrane region" description="Helical" evidence="7">
    <location>
        <begin position="238"/>
        <end position="257"/>
    </location>
</feature>
<keyword evidence="5 7" id="KW-1133">Transmembrane helix</keyword>
<feature type="transmembrane region" description="Helical" evidence="7">
    <location>
        <begin position="104"/>
        <end position="128"/>
    </location>
</feature>
<dbReference type="PROSITE" id="PS50928">
    <property type="entry name" value="ABC_TM1"/>
    <property type="match status" value="1"/>
</dbReference>
<evidence type="ECO:0000259" key="8">
    <source>
        <dbReference type="PROSITE" id="PS50928"/>
    </source>
</evidence>
<accession>A0AB39BGN1</accession>
<evidence type="ECO:0000256" key="6">
    <source>
        <dbReference type="ARBA" id="ARBA00023136"/>
    </source>
</evidence>
<dbReference type="InterPro" id="IPR000515">
    <property type="entry name" value="MetI-like"/>
</dbReference>
<dbReference type="RefSeq" id="WP_368498140.1">
    <property type="nucleotide sequence ID" value="NZ_CP162511.1"/>
</dbReference>
<sequence>MKRHLPPFIGILFLCGMAVLTCVPLLWALSGSFQTNSSLAATPYSWFPPEPSPQNYADAVSVGNSGRAILNSLVVALIISSVGVVVAQMAGYVLAKHRFLGRDLLFWTIVSTMLIPFPAIMVPVFIIARSFGLVDSLAGLILPGLIASSTVFFMRQYMQGLPDELLESARVDGAGEWTTYWRIVFPLAWPVLISMALLTFVGSWNNFLWPLVVIQSPENMTIPLAMNSFKGQYFNNNVVMLAMSVLATLPVVVLFLLGRRRILDSVMVSGGLK</sequence>
<keyword evidence="6 7" id="KW-0472">Membrane</keyword>
<comment type="similarity">
    <text evidence="7">Belongs to the binding-protein-dependent transport system permease family.</text>
</comment>
<feature type="transmembrane region" description="Helical" evidence="7">
    <location>
        <begin position="140"/>
        <end position="158"/>
    </location>
</feature>
<feature type="domain" description="ABC transmembrane type-1" evidence="8">
    <location>
        <begin position="69"/>
        <end position="258"/>
    </location>
</feature>
<dbReference type="GO" id="GO:0055085">
    <property type="term" value="P:transmembrane transport"/>
    <property type="evidence" value="ECO:0007669"/>
    <property type="project" value="InterPro"/>
</dbReference>
<dbReference type="Gene3D" id="1.10.3720.10">
    <property type="entry name" value="MetI-like"/>
    <property type="match status" value="1"/>
</dbReference>
<organism evidence="9">
    <name type="scientific">Herbiconiux sp. A18JL235</name>
    <dbReference type="NCBI Taxonomy" id="3152363"/>
    <lineage>
        <taxon>Bacteria</taxon>
        <taxon>Bacillati</taxon>
        <taxon>Actinomycetota</taxon>
        <taxon>Actinomycetes</taxon>
        <taxon>Micrococcales</taxon>
        <taxon>Microbacteriaceae</taxon>
        <taxon>Herbiconiux</taxon>
    </lineage>
</organism>
<feature type="transmembrane region" description="Helical" evidence="7">
    <location>
        <begin position="179"/>
        <end position="201"/>
    </location>
</feature>
<dbReference type="SUPFAM" id="SSF161098">
    <property type="entry name" value="MetI-like"/>
    <property type="match status" value="1"/>
</dbReference>
<keyword evidence="3" id="KW-1003">Cell membrane</keyword>
<evidence type="ECO:0000256" key="3">
    <source>
        <dbReference type="ARBA" id="ARBA00022475"/>
    </source>
</evidence>
<dbReference type="Pfam" id="PF00528">
    <property type="entry name" value="BPD_transp_1"/>
    <property type="match status" value="1"/>
</dbReference>
<evidence type="ECO:0000256" key="2">
    <source>
        <dbReference type="ARBA" id="ARBA00022448"/>
    </source>
</evidence>
<evidence type="ECO:0000256" key="7">
    <source>
        <dbReference type="RuleBase" id="RU363032"/>
    </source>
</evidence>
<dbReference type="EMBL" id="CP162511">
    <property type="protein sequence ID" value="XDI05752.1"/>
    <property type="molecule type" value="Genomic_DNA"/>
</dbReference>
<evidence type="ECO:0000256" key="4">
    <source>
        <dbReference type="ARBA" id="ARBA00022692"/>
    </source>
</evidence>
<feature type="transmembrane region" description="Helical" evidence="7">
    <location>
        <begin position="7"/>
        <end position="29"/>
    </location>
</feature>
<dbReference type="CDD" id="cd06261">
    <property type="entry name" value="TM_PBP2"/>
    <property type="match status" value="1"/>
</dbReference>
<reference evidence="9" key="1">
    <citation type="submission" date="2024-05" db="EMBL/GenBank/DDBJ databases">
        <title>Herbiconiux sp. A18JL235.</title>
        <authorList>
            <person name="Zhang G."/>
        </authorList>
    </citation>
    <scope>NUCLEOTIDE SEQUENCE</scope>
    <source>
        <strain evidence="9">A18JL235</strain>
    </source>
</reference>
<dbReference type="PANTHER" id="PTHR43744">
    <property type="entry name" value="ABC TRANSPORTER PERMEASE PROTEIN MG189-RELATED-RELATED"/>
    <property type="match status" value="1"/>
</dbReference>
<dbReference type="AlphaFoldDB" id="A0AB39BGN1"/>
<feature type="transmembrane region" description="Helical" evidence="7">
    <location>
        <begin position="68"/>
        <end position="92"/>
    </location>
</feature>
<protein>
    <submittedName>
        <fullName evidence="9">Carbohydrate ABC transporter permease</fullName>
    </submittedName>
</protein>
<comment type="subcellular location">
    <subcellularLocation>
        <location evidence="1 7">Cell membrane</location>
        <topology evidence="1 7">Multi-pass membrane protein</topology>
    </subcellularLocation>
</comment>
<dbReference type="PANTHER" id="PTHR43744:SF12">
    <property type="entry name" value="ABC TRANSPORTER PERMEASE PROTEIN MG189-RELATED"/>
    <property type="match status" value="1"/>
</dbReference>
<gene>
    <name evidence="9" type="ORF">ABFY20_01285</name>
</gene>
<dbReference type="GO" id="GO:0005886">
    <property type="term" value="C:plasma membrane"/>
    <property type="evidence" value="ECO:0007669"/>
    <property type="project" value="UniProtKB-SubCell"/>
</dbReference>
<name>A0AB39BGN1_9MICO</name>
<keyword evidence="4 7" id="KW-0812">Transmembrane</keyword>